<dbReference type="GO" id="GO:0030425">
    <property type="term" value="C:dendrite"/>
    <property type="evidence" value="ECO:0007669"/>
    <property type="project" value="TreeGrafter"/>
</dbReference>
<evidence type="ECO:0000256" key="5">
    <source>
        <dbReference type="ARBA" id="ARBA00023040"/>
    </source>
</evidence>
<dbReference type="PANTHER" id="PTHR24247:SF202">
    <property type="entry name" value="5-HYDROXYTRYPTAMINE RECEPTOR 1"/>
    <property type="match status" value="1"/>
</dbReference>
<keyword evidence="12" id="KW-1185">Reference proteome</keyword>
<comment type="subcellular location">
    <subcellularLocation>
        <location evidence="1">Cell membrane</location>
        <topology evidence="1">Multi-pass membrane protein</topology>
    </subcellularLocation>
</comment>
<dbReference type="PANTHER" id="PTHR24247">
    <property type="entry name" value="5-HYDROXYTRYPTAMINE RECEPTOR"/>
    <property type="match status" value="1"/>
</dbReference>
<dbReference type="Proteomes" id="UP000594262">
    <property type="component" value="Unplaced"/>
</dbReference>
<dbReference type="GO" id="GO:0005886">
    <property type="term" value="C:plasma membrane"/>
    <property type="evidence" value="ECO:0007669"/>
    <property type="project" value="UniProtKB-SubCell"/>
</dbReference>
<evidence type="ECO:0000256" key="7">
    <source>
        <dbReference type="ARBA" id="ARBA00023170"/>
    </source>
</evidence>
<dbReference type="InterPro" id="IPR000276">
    <property type="entry name" value="GPCR_Rhodpsn"/>
</dbReference>
<dbReference type="SUPFAM" id="SSF81321">
    <property type="entry name" value="Family A G protein-coupled receptor-like"/>
    <property type="match status" value="1"/>
</dbReference>
<evidence type="ECO:0000256" key="6">
    <source>
        <dbReference type="ARBA" id="ARBA00023136"/>
    </source>
</evidence>
<protein>
    <recommendedName>
        <fullName evidence="10">G-protein coupled receptors family 1 profile domain-containing protein</fullName>
    </recommendedName>
</protein>
<dbReference type="PROSITE" id="PS50262">
    <property type="entry name" value="G_PROTEIN_RECEP_F1_2"/>
    <property type="match status" value="1"/>
</dbReference>
<feature type="domain" description="G-protein coupled receptors family 1 profile" evidence="10">
    <location>
        <begin position="18"/>
        <end position="272"/>
    </location>
</feature>
<feature type="transmembrane region" description="Helical" evidence="9">
    <location>
        <begin position="80"/>
        <end position="101"/>
    </location>
</feature>
<dbReference type="GeneID" id="136819864"/>
<dbReference type="GO" id="GO:0004993">
    <property type="term" value="F:G protein-coupled serotonin receptor activity"/>
    <property type="evidence" value="ECO:0007669"/>
    <property type="project" value="TreeGrafter"/>
</dbReference>
<keyword evidence="3 9" id="KW-0812">Transmembrane</keyword>
<evidence type="ECO:0000313" key="12">
    <source>
        <dbReference type="Proteomes" id="UP000594262"/>
    </source>
</evidence>
<dbReference type="CDD" id="cd00637">
    <property type="entry name" value="7tm_classA_rhodopsin-like"/>
    <property type="match status" value="1"/>
</dbReference>
<evidence type="ECO:0000256" key="3">
    <source>
        <dbReference type="ARBA" id="ARBA00022692"/>
    </source>
</evidence>
<feature type="transmembrane region" description="Helical" evidence="9">
    <location>
        <begin position="121"/>
        <end position="144"/>
    </location>
</feature>
<feature type="transmembrane region" description="Helical" evidence="9">
    <location>
        <begin position="164"/>
        <end position="189"/>
    </location>
</feature>
<dbReference type="GO" id="GO:0045202">
    <property type="term" value="C:synapse"/>
    <property type="evidence" value="ECO:0007669"/>
    <property type="project" value="GOC"/>
</dbReference>
<dbReference type="OrthoDB" id="5980742at2759"/>
<dbReference type="AlphaFoldDB" id="A0A7M5TV81"/>
<sequence length="333" mass="38060">MDPVTWLTLIISIFIIFINGSVCYLFVSQAALKIKASNNLLHSLSVADFLSGLTIIIHILMIQGVINTEPLAVRLAADFFTTFTTTTVIVHLVVITVDRAISLFQALHYVNLVTKSFIKRVIVCIWLFPLLTTLVQLAYLYPLFQGEGNISMKDEDHIIKCEMWYSILIFIIYMATPFLSMGILFMAMFREITKLLRRTPSANASNRQQKRVLCIFGCMYICFVILALPYFALRLYIDIQAALDNEININETVYETLYVFKTLTSLCNPLLYTLLNREIRSIGRLWFSRRRQCFRKTLENISTAPMLLRSRGSADSGIHTTEIMMDQSVGDIS</sequence>
<organism evidence="11 12">
    <name type="scientific">Clytia hemisphaerica</name>
    <dbReference type="NCBI Taxonomy" id="252671"/>
    <lineage>
        <taxon>Eukaryota</taxon>
        <taxon>Metazoa</taxon>
        <taxon>Cnidaria</taxon>
        <taxon>Hydrozoa</taxon>
        <taxon>Hydroidolina</taxon>
        <taxon>Leptothecata</taxon>
        <taxon>Obeliida</taxon>
        <taxon>Clytiidae</taxon>
        <taxon>Clytia</taxon>
    </lineage>
</organism>
<keyword evidence="7" id="KW-0675">Receptor</keyword>
<feature type="transmembrane region" description="Helical" evidence="9">
    <location>
        <begin position="212"/>
        <end position="237"/>
    </location>
</feature>
<dbReference type="GO" id="GO:0007187">
    <property type="term" value="P:G protein-coupled receptor signaling pathway, coupled to cyclic nucleotide second messenger"/>
    <property type="evidence" value="ECO:0007669"/>
    <property type="project" value="TreeGrafter"/>
</dbReference>
<dbReference type="InterPro" id="IPR017452">
    <property type="entry name" value="GPCR_Rhodpsn_7TM"/>
</dbReference>
<keyword evidence="5" id="KW-0297">G-protein coupled receptor</keyword>
<reference evidence="11" key="1">
    <citation type="submission" date="2021-01" db="UniProtKB">
        <authorList>
            <consortium name="EnsemblMetazoa"/>
        </authorList>
    </citation>
    <scope>IDENTIFICATION</scope>
</reference>
<keyword evidence="2" id="KW-1003">Cell membrane</keyword>
<dbReference type="Pfam" id="PF00001">
    <property type="entry name" value="7tm_1"/>
    <property type="match status" value="1"/>
</dbReference>
<keyword evidence="8" id="KW-0807">Transducer</keyword>
<keyword evidence="4 9" id="KW-1133">Transmembrane helix</keyword>
<evidence type="ECO:0000256" key="1">
    <source>
        <dbReference type="ARBA" id="ARBA00004651"/>
    </source>
</evidence>
<accession>A0A7M5TV81</accession>
<dbReference type="GO" id="GO:0007268">
    <property type="term" value="P:chemical synaptic transmission"/>
    <property type="evidence" value="ECO:0007669"/>
    <property type="project" value="TreeGrafter"/>
</dbReference>
<evidence type="ECO:0000313" key="11">
    <source>
        <dbReference type="EnsemblMetazoa" id="CLYHEMP002411.1"/>
    </source>
</evidence>
<dbReference type="GO" id="GO:0030594">
    <property type="term" value="F:neurotransmitter receptor activity"/>
    <property type="evidence" value="ECO:0007669"/>
    <property type="project" value="TreeGrafter"/>
</dbReference>
<evidence type="ECO:0000256" key="8">
    <source>
        <dbReference type="ARBA" id="ARBA00023224"/>
    </source>
</evidence>
<dbReference type="EnsemblMetazoa" id="CLYHEMT002411.1">
    <property type="protein sequence ID" value="CLYHEMP002411.1"/>
    <property type="gene ID" value="CLYHEMG002411"/>
</dbReference>
<evidence type="ECO:0000259" key="10">
    <source>
        <dbReference type="PROSITE" id="PS50262"/>
    </source>
</evidence>
<dbReference type="PRINTS" id="PR00237">
    <property type="entry name" value="GPCRRHODOPSN"/>
</dbReference>
<evidence type="ECO:0000256" key="2">
    <source>
        <dbReference type="ARBA" id="ARBA00022475"/>
    </source>
</evidence>
<dbReference type="RefSeq" id="XP_066932214.1">
    <property type="nucleotide sequence ID" value="XM_067076113.1"/>
</dbReference>
<dbReference type="Gene3D" id="1.20.1070.10">
    <property type="entry name" value="Rhodopsin 7-helix transmembrane proteins"/>
    <property type="match status" value="1"/>
</dbReference>
<keyword evidence="6 9" id="KW-0472">Membrane</keyword>
<proteinExistence type="predicted"/>
<feature type="transmembrane region" description="Helical" evidence="9">
    <location>
        <begin position="39"/>
        <end position="60"/>
    </location>
</feature>
<evidence type="ECO:0000256" key="9">
    <source>
        <dbReference type="SAM" id="Phobius"/>
    </source>
</evidence>
<evidence type="ECO:0000256" key="4">
    <source>
        <dbReference type="ARBA" id="ARBA00022989"/>
    </source>
</evidence>
<name>A0A7M5TV81_9CNID</name>
<feature type="transmembrane region" description="Helical" evidence="9">
    <location>
        <begin position="6"/>
        <end position="27"/>
    </location>
</feature>